<reference evidence="4 5" key="1">
    <citation type="submission" date="2022-01" db="EMBL/GenBank/DDBJ databases">
        <title>Nocardioides sp. nov., an actinomycete isolated from mining soil.</title>
        <authorList>
            <person name="Liu L."/>
        </authorList>
    </citation>
    <scope>NUCLEOTIDE SEQUENCE [LARGE SCALE GENOMIC DNA]</scope>
    <source>
        <strain evidence="4 5">KLBMP 9356</strain>
    </source>
</reference>
<keyword evidence="2" id="KW-1133">Transmembrane helix</keyword>
<protein>
    <submittedName>
        <fullName evidence="4">DUF5667 domain-containing protein</fullName>
    </submittedName>
</protein>
<accession>A0ABS9HI08</accession>
<keyword evidence="2" id="KW-0472">Membrane</keyword>
<evidence type="ECO:0000256" key="2">
    <source>
        <dbReference type="SAM" id="Phobius"/>
    </source>
</evidence>
<dbReference type="EMBL" id="JAKJHZ010000014">
    <property type="protein sequence ID" value="MCF6380037.1"/>
    <property type="molecule type" value="Genomic_DNA"/>
</dbReference>
<keyword evidence="2" id="KW-0812">Transmembrane</keyword>
<feature type="compositionally biased region" description="Low complexity" evidence="1">
    <location>
        <begin position="308"/>
        <end position="335"/>
    </location>
</feature>
<proteinExistence type="predicted"/>
<evidence type="ECO:0000313" key="4">
    <source>
        <dbReference type="EMBL" id="MCF6380037.1"/>
    </source>
</evidence>
<feature type="transmembrane region" description="Helical" evidence="2">
    <location>
        <begin position="95"/>
        <end position="115"/>
    </location>
</feature>
<dbReference type="Proteomes" id="UP001201161">
    <property type="component" value="Unassembled WGS sequence"/>
</dbReference>
<sequence>MTSAFSARRRADEFEALLDRGPGAHLTDREAARFAELVAVVSELRAMPEVEPRAEFVGSLRERLMAEADTVLVRQPPAPQRLQMPSSTRPRQRRVATLLGGAALVGATATMAVAAQTSLPGESLYGVKRGIESAQVRLAGDDSARGRALLAQAETRLTELEELAAGTGGAEQLIPDTLDTFTEQSGEGVRSLLTAYGSGGSDEDVEVARAFTSSSMDRLDALQRELPASASDELLAAGRTLTDLDTEISTACGLCDGALTTTPDFLLTNAAVDLVQGLDTDEVTLETAALPIPGQDVSGITVPKALQTPGGLLPSPTSTPTDGLPTTSPTTLLPGTPTPTATPTPTRAPDPTKPVKDVTTTVTDTTGNLTNQLDGLTGGALGGLTSGVDDATGGLIGEVTGTLDGATSGLLGNATGGLLH</sequence>
<dbReference type="Pfam" id="PF18915">
    <property type="entry name" value="DUF5667"/>
    <property type="match status" value="1"/>
</dbReference>
<comment type="caution">
    <text evidence="4">The sequence shown here is derived from an EMBL/GenBank/DDBJ whole genome shotgun (WGS) entry which is preliminary data.</text>
</comment>
<feature type="domain" description="DUF5667" evidence="3">
    <location>
        <begin position="118"/>
        <end position="227"/>
    </location>
</feature>
<organism evidence="4 5">
    <name type="scientific">Nocardioides potassii</name>
    <dbReference type="NCBI Taxonomy" id="2911371"/>
    <lineage>
        <taxon>Bacteria</taxon>
        <taxon>Bacillati</taxon>
        <taxon>Actinomycetota</taxon>
        <taxon>Actinomycetes</taxon>
        <taxon>Propionibacteriales</taxon>
        <taxon>Nocardioidaceae</taxon>
        <taxon>Nocardioides</taxon>
    </lineage>
</organism>
<evidence type="ECO:0000256" key="1">
    <source>
        <dbReference type="SAM" id="MobiDB-lite"/>
    </source>
</evidence>
<dbReference type="RefSeq" id="WP_236405333.1">
    <property type="nucleotide sequence ID" value="NZ_JAKJHZ010000014.1"/>
</dbReference>
<evidence type="ECO:0000313" key="5">
    <source>
        <dbReference type="Proteomes" id="UP001201161"/>
    </source>
</evidence>
<name>A0ABS9HI08_9ACTN</name>
<gene>
    <name evidence="4" type="ORF">L2K70_20675</name>
</gene>
<dbReference type="InterPro" id="IPR043725">
    <property type="entry name" value="DUF5667"/>
</dbReference>
<evidence type="ECO:0000259" key="3">
    <source>
        <dbReference type="Pfam" id="PF18915"/>
    </source>
</evidence>
<feature type="compositionally biased region" description="Pro residues" evidence="1">
    <location>
        <begin position="336"/>
        <end position="352"/>
    </location>
</feature>
<feature type="region of interest" description="Disordered" evidence="1">
    <location>
        <begin position="307"/>
        <end position="357"/>
    </location>
</feature>
<keyword evidence="5" id="KW-1185">Reference proteome</keyword>